<dbReference type="GO" id="GO:0097500">
    <property type="term" value="P:receptor localization to non-motile cilium"/>
    <property type="evidence" value="ECO:0007669"/>
    <property type="project" value="TreeGrafter"/>
</dbReference>
<sequence length="101" mass="11566">MFVYGLRSTYYFGCLCEIIILLRFVGMQNDKSSSELPAKNISPVIENPVSIKHFVPKIGLLHHKESTQMILCKPKLMPLKSVTLEKLQKMQSEAEKKLSNR</sequence>
<dbReference type="Pfam" id="PF14777">
    <property type="entry name" value="BBIP10"/>
    <property type="match status" value="1"/>
</dbReference>
<dbReference type="GO" id="GO:0060271">
    <property type="term" value="P:cilium assembly"/>
    <property type="evidence" value="ECO:0007669"/>
    <property type="project" value="InterPro"/>
</dbReference>
<evidence type="ECO:0000313" key="1">
    <source>
        <dbReference type="EMBL" id="VVC33579.1"/>
    </source>
</evidence>
<protein>
    <submittedName>
        <fullName evidence="1">Cilia BBSome complex subunit 10</fullName>
    </submittedName>
</protein>
<keyword evidence="2" id="KW-1185">Reference proteome</keyword>
<accession>A0A5E4MMR4</accession>
<reference evidence="1 2" key="1">
    <citation type="submission" date="2019-08" db="EMBL/GenBank/DDBJ databases">
        <authorList>
            <person name="Alioto T."/>
            <person name="Alioto T."/>
            <person name="Gomez Garrido J."/>
        </authorList>
    </citation>
    <scope>NUCLEOTIDE SEQUENCE [LARGE SCALE GENOMIC DNA]</scope>
</reference>
<dbReference type="PANTHER" id="PTHR28596:SF1">
    <property type="entry name" value="BBSOME-INTERACTING PROTEIN 1"/>
    <property type="match status" value="1"/>
</dbReference>
<dbReference type="PANTHER" id="PTHR28596">
    <property type="entry name" value="BBSOME-INTERACTING PROTEIN 1"/>
    <property type="match status" value="1"/>
</dbReference>
<dbReference type="AlphaFoldDB" id="A0A5E4MMR4"/>
<dbReference type="GO" id="GO:0034464">
    <property type="term" value="C:BBSome"/>
    <property type="evidence" value="ECO:0007669"/>
    <property type="project" value="InterPro"/>
</dbReference>
<dbReference type="OrthoDB" id="2154978at2759"/>
<dbReference type="InterPro" id="IPR028233">
    <property type="entry name" value="BBIP10"/>
</dbReference>
<organism evidence="1 2">
    <name type="scientific">Cinara cedri</name>
    <dbReference type="NCBI Taxonomy" id="506608"/>
    <lineage>
        <taxon>Eukaryota</taxon>
        <taxon>Metazoa</taxon>
        <taxon>Ecdysozoa</taxon>
        <taxon>Arthropoda</taxon>
        <taxon>Hexapoda</taxon>
        <taxon>Insecta</taxon>
        <taxon>Pterygota</taxon>
        <taxon>Neoptera</taxon>
        <taxon>Paraneoptera</taxon>
        <taxon>Hemiptera</taxon>
        <taxon>Sternorrhyncha</taxon>
        <taxon>Aphidomorpha</taxon>
        <taxon>Aphidoidea</taxon>
        <taxon>Aphididae</taxon>
        <taxon>Lachninae</taxon>
        <taxon>Cinara</taxon>
    </lineage>
</organism>
<evidence type="ECO:0000313" key="2">
    <source>
        <dbReference type="Proteomes" id="UP000325440"/>
    </source>
</evidence>
<proteinExistence type="predicted"/>
<dbReference type="EMBL" id="CABPRJ010000971">
    <property type="protein sequence ID" value="VVC33579.1"/>
    <property type="molecule type" value="Genomic_DNA"/>
</dbReference>
<dbReference type="Proteomes" id="UP000325440">
    <property type="component" value="Unassembled WGS sequence"/>
</dbReference>
<name>A0A5E4MMR4_9HEMI</name>
<gene>
    <name evidence="1" type="ORF">CINCED_3A025698</name>
</gene>